<sequence>MNERVSGLRLAWLDIRQMWSSNVMRKSVLGLMVLPLLYSFIYLWAFWNPTERVHQLPLAIVNEDNGGVRSGEQTNLGSELTAQLTSDKKTKWMKTTAAKAHQGVENNTYALALFIPASFTEQAYSVGTDAPEYTHLRYEINEGANMLSAKVVRAVADMVEEQLRQQLTG</sequence>
<organism evidence="7 8">
    <name type="scientific">Paenibacillus solisilvae</name>
    <dbReference type="NCBI Taxonomy" id="2486751"/>
    <lineage>
        <taxon>Bacteria</taxon>
        <taxon>Bacillati</taxon>
        <taxon>Bacillota</taxon>
        <taxon>Bacilli</taxon>
        <taxon>Bacillales</taxon>
        <taxon>Paenibacillaceae</taxon>
        <taxon>Paenibacillus</taxon>
    </lineage>
</organism>
<protein>
    <submittedName>
        <fullName evidence="7">YhgE/Pip domain-containing protein</fullName>
    </submittedName>
</protein>
<feature type="transmembrane region" description="Helical" evidence="5">
    <location>
        <begin position="28"/>
        <end position="47"/>
    </location>
</feature>
<keyword evidence="8" id="KW-1185">Reference proteome</keyword>
<accession>A0ABW0VQ26</accession>
<dbReference type="InterPro" id="IPR017500">
    <property type="entry name" value="Phage_infect_YhgE_N"/>
</dbReference>
<dbReference type="Pfam" id="PF12698">
    <property type="entry name" value="ABC2_membrane_3"/>
    <property type="match status" value="1"/>
</dbReference>
<dbReference type="PANTHER" id="PTHR43077:SF10">
    <property type="entry name" value="TRANSPORT PERMEASE PROTEIN"/>
    <property type="match status" value="1"/>
</dbReference>
<keyword evidence="4 5" id="KW-0472">Membrane</keyword>
<evidence type="ECO:0000256" key="5">
    <source>
        <dbReference type="SAM" id="Phobius"/>
    </source>
</evidence>
<dbReference type="RefSeq" id="WP_379186013.1">
    <property type="nucleotide sequence ID" value="NZ_JBHSOW010000002.1"/>
</dbReference>
<evidence type="ECO:0000259" key="6">
    <source>
        <dbReference type="Pfam" id="PF12698"/>
    </source>
</evidence>
<evidence type="ECO:0000256" key="1">
    <source>
        <dbReference type="ARBA" id="ARBA00004141"/>
    </source>
</evidence>
<comment type="subcellular location">
    <subcellularLocation>
        <location evidence="1">Membrane</location>
        <topology evidence="1">Multi-pass membrane protein</topology>
    </subcellularLocation>
</comment>
<dbReference type="Gene3D" id="3.40.1710.10">
    <property type="entry name" value="abc type-2 transporter like domain"/>
    <property type="match status" value="1"/>
</dbReference>
<name>A0ABW0VQ26_9BACL</name>
<keyword evidence="2 5" id="KW-0812">Transmembrane</keyword>
<dbReference type="NCBIfam" id="TIGR03061">
    <property type="entry name" value="pip_yhgE_Nterm"/>
    <property type="match status" value="1"/>
</dbReference>
<gene>
    <name evidence="7" type="ORF">ACFPYJ_00215</name>
</gene>
<keyword evidence="3 5" id="KW-1133">Transmembrane helix</keyword>
<reference evidence="8" key="1">
    <citation type="journal article" date="2019" name="Int. J. Syst. Evol. Microbiol.">
        <title>The Global Catalogue of Microorganisms (GCM) 10K type strain sequencing project: providing services to taxonomists for standard genome sequencing and annotation.</title>
        <authorList>
            <consortium name="The Broad Institute Genomics Platform"/>
            <consortium name="The Broad Institute Genome Sequencing Center for Infectious Disease"/>
            <person name="Wu L."/>
            <person name="Ma J."/>
        </authorList>
    </citation>
    <scope>NUCLEOTIDE SEQUENCE [LARGE SCALE GENOMIC DNA]</scope>
    <source>
        <strain evidence="8">CGMCC 1.3240</strain>
    </source>
</reference>
<dbReference type="PANTHER" id="PTHR43077">
    <property type="entry name" value="TRANSPORT PERMEASE YVFS-RELATED"/>
    <property type="match status" value="1"/>
</dbReference>
<dbReference type="EMBL" id="JBHSOW010000002">
    <property type="protein sequence ID" value="MFC5647573.1"/>
    <property type="molecule type" value="Genomic_DNA"/>
</dbReference>
<dbReference type="InterPro" id="IPR013525">
    <property type="entry name" value="ABC2_TM"/>
</dbReference>
<evidence type="ECO:0000256" key="3">
    <source>
        <dbReference type="ARBA" id="ARBA00022989"/>
    </source>
</evidence>
<dbReference type="InterPro" id="IPR051328">
    <property type="entry name" value="T7SS_ABC-Transporter"/>
</dbReference>
<evidence type="ECO:0000256" key="4">
    <source>
        <dbReference type="ARBA" id="ARBA00023136"/>
    </source>
</evidence>
<evidence type="ECO:0000313" key="8">
    <source>
        <dbReference type="Proteomes" id="UP001596047"/>
    </source>
</evidence>
<proteinExistence type="predicted"/>
<evidence type="ECO:0000256" key="2">
    <source>
        <dbReference type="ARBA" id="ARBA00022692"/>
    </source>
</evidence>
<feature type="domain" description="ABC-2 type transporter transmembrane" evidence="6">
    <location>
        <begin position="27"/>
        <end position="135"/>
    </location>
</feature>
<evidence type="ECO:0000313" key="7">
    <source>
        <dbReference type="EMBL" id="MFC5647573.1"/>
    </source>
</evidence>
<dbReference type="Proteomes" id="UP001596047">
    <property type="component" value="Unassembled WGS sequence"/>
</dbReference>
<comment type="caution">
    <text evidence="7">The sequence shown here is derived from an EMBL/GenBank/DDBJ whole genome shotgun (WGS) entry which is preliminary data.</text>
</comment>